<keyword evidence="1" id="KW-1133">Transmembrane helix</keyword>
<dbReference type="Proteomes" id="UP000294829">
    <property type="component" value="Unassembled WGS sequence"/>
</dbReference>
<evidence type="ECO:0000313" key="4">
    <source>
        <dbReference type="Proteomes" id="UP000294829"/>
    </source>
</evidence>
<sequence length="220" mass="24092">MIITIPTYLLQILMGVLIVCVLFGCSMLVGDRGPATVHYSFDAVLSALPRASDSALLASGLLNQPTIYVAPIKSAAGFDSNKIVYIRQQFQPNYYRLGQWVDAPAVMLEPIVISALQQVGLNASNHLSTAKSEQFQLNIDILRLQQEFFSQPSKVHFTIRMRLIDQSSGALLVDREFNKLIPSATEDTYGGVVAANAAVRAVLDELATLCRSELALRHAQ</sequence>
<dbReference type="OrthoDB" id="5624722at2"/>
<dbReference type="AlphaFoldDB" id="A0A4R5W432"/>
<dbReference type="SUPFAM" id="SSF159594">
    <property type="entry name" value="XCC0632-like"/>
    <property type="match status" value="1"/>
</dbReference>
<dbReference type="Gene3D" id="3.40.50.10610">
    <property type="entry name" value="ABC-type transport auxiliary lipoprotein component"/>
    <property type="match status" value="1"/>
</dbReference>
<reference evidence="3 4" key="1">
    <citation type="submission" date="2019-03" db="EMBL/GenBank/DDBJ databases">
        <title>Sapientia aquatica gen. nov., sp. nov., isolated from a crater lake.</title>
        <authorList>
            <person name="Felfoldi T."/>
            <person name="Szabo A."/>
            <person name="Toth E."/>
            <person name="Schumann P."/>
            <person name="Keki Z."/>
            <person name="Marialigeti K."/>
            <person name="Mathe I."/>
        </authorList>
    </citation>
    <scope>NUCLEOTIDE SEQUENCE [LARGE SCALE GENOMIC DNA]</scope>
    <source>
        <strain evidence="3 4">SA-152</strain>
    </source>
</reference>
<keyword evidence="1" id="KW-0812">Transmembrane</keyword>
<name>A0A4R5W432_9BURK</name>
<feature type="domain" description="ABC-type transport auxiliary lipoprotein component" evidence="2">
    <location>
        <begin position="62"/>
        <end position="207"/>
    </location>
</feature>
<dbReference type="RefSeq" id="WP_133326041.1">
    <property type="nucleotide sequence ID" value="NZ_SMYL01000002.1"/>
</dbReference>
<keyword evidence="4" id="KW-1185">Reference proteome</keyword>
<dbReference type="Pfam" id="PF03886">
    <property type="entry name" value="ABC_trans_aux"/>
    <property type="match status" value="1"/>
</dbReference>
<feature type="transmembrane region" description="Helical" evidence="1">
    <location>
        <begin position="7"/>
        <end position="29"/>
    </location>
</feature>
<dbReference type="EMBL" id="SMYL01000002">
    <property type="protein sequence ID" value="TDK67115.1"/>
    <property type="molecule type" value="Genomic_DNA"/>
</dbReference>
<proteinExistence type="predicted"/>
<gene>
    <name evidence="3" type="ORF">E2I14_04940</name>
</gene>
<accession>A0A4R5W432</accession>
<dbReference type="InterPro" id="IPR005586">
    <property type="entry name" value="ABC_trans_aux"/>
</dbReference>
<evidence type="ECO:0000313" key="3">
    <source>
        <dbReference type="EMBL" id="TDK67115.1"/>
    </source>
</evidence>
<comment type="caution">
    <text evidence="3">The sequence shown here is derived from an EMBL/GenBank/DDBJ whole genome shotgun (WGS) entry which is preliminary data.</text>
</comment>
<evidence type="ECO:0000256" key="1">
    <source>
        <dbReference type="SAM" id="Phobius"/>
    </source>
</evidence>
<evidence type="ECO:0000259" key="2">
    <source>
        <dbReference type="Pfam" id="PF03886"/>
    </source>
</evidence>
<keyword evidence="1" id="KW-0472">Membrane</keyword>
<organism evidence="3 4">
    <name type="scientific">Sapientia aquatica</name>
    <dbReference type="NCBI Taxonomy" id="1549640"/>
    <lineage>
        <taxon>Bacteria</taxon>
        <taxon>Pseudomonadati</taxon>
        <taxon>Pseudomonadota</taxon>
        <taxon>Betaproteobacteria</taxon>
        <taxon>Burkholderiales</taxon>
        <taxon>Oxalobacteraceae</taxon>
        <taxon>Sapientia</taxon>
    </lineage>
</organism>
<protein>
    <recommendedName>
        <fullName evidence="2">ABC-type transport auxiliary lipoprotein component domain-containing protein</fullName>
    </recommendedName>
</protein>